<dbReference type="PANTHER" id="PTHR43244:SF1">
    <property type="entry name" value="5,10-METHYLENETETRAHYDROMETHANOPTERIN REDUCTASE"/>
    <property type="match status" value="1"/>
</dbReference>
<dbReference type="GO" id="GO:0016705">
    <property type="term" value="F:oxidoreductase activity, acting on paired donors, with incorporation or reduction of molecular oxygen"/>
    <property type="evidence" value="ECO:0007669"/>
    <property type="project" value="InterPro"/>
</dbReference>
<dbReference type="NCBIfam" id="TIGR03559">
    <property type="entry name" value="F420_Rv3520c"/>
    <property type="match status" value="1"/>
</dbReference>
<accession>A0A386WMA5</accession>
<evidence type="ECO:0000313" key="3">
    <source>
        <dbReference type="EMBL" id="AYF28550.1"/>
    </source>
</evidence>
<evidence type="ECO:0000259" key="2">
    <source>
        <dbReference type="Pfam" id="PF00296"/>
    </source>
</evidence>
<feature type="domain" description="Luciferase-like" evidence="2">
    <location>
        <begin position="7"/>
        <end position="319"/>
    </location>
</feature>
<dbReference type="RefSeq" id="WP_120570665.1">
    <property type="nucleotide sequence ID" value="NZ_CP024087.1"/>
</dbReference>
<dbReference type="InterPro" id="IPR011251">
    <property type="entry name" value="Luciferase-like_dom"/>
</dbReference>
<dbReference type="InterPro" id="IPR019951">
    <property type="entry name" value="F420_OxRdatse_Rv3520c_pred"/>
</dbReference>
<dbReference type="EMBL" id="CP024087">
    <property type="protein sequence ID" value="AYF28550.1"/>
    <property type="molecule type" value="Genomic_DNA"/>
</dbReference>
<dbReference type="AlphaFoldDB" id="A0A386WMA5"/>
<organism evidence="3 4">
    <name type="scientific">Micromonospora tulbaghiae</name>
    <dbReference type="NCBI Taxonomy" id="479978"/>
    <lineage>
        <taxon>Bacteria</taxon>
        <taxon>Bacillati</taxon>
        <taxon>Actinomycetota</taxon>
        <taxon>Actinomycetes</taxon>
        <taxon>Micromonosporales</taxon>
        <taxon>Micromonosporaceae</taxon>
        <taxon>Micromonospora</taxon>
    </lineage>
</organism>
<dbReference type="KEGG" id="mtua:CSH63_14035"/>
<dbReference type="SUPFAM" id="SSF51679">
    <property type="entry name" value="Bacterial luciferase-like"/>
    <property type="match status" value="1"/>
</dbReference>
<keyword evidence="1" id="KW-0560">Oxidoreductase</keyword>
<proteinExistence type="predicted"/>
<dbReference type="Pfam" id="PF00296">
    <property type="entry name" value="Bac_luciferase"/>
    <property type="match status" value="1"/>
</dbReference>
<reference evidence="3 4" key="1">
    <citation type="submission" date="2017-10" db="EMBL/GenBank/DDBJ databases">
        <title>Integration of genomic and chemical information greatly accelerates assignment of the full stereostructure of myelolactone, a potent inhibitor of myeloma from a marine-derived Micromonospora.</title>
        <authorList>
            <person name="Kim M.C."/>
            <person name="Machado H."/>
            <person name="Jensen P.R."/>
            <person name="Fenical W."/>
        </authorList>
    </citation>
    <scope>NUCLEOTIDE SEQUENCE [LARGE SCALE GENOMIC DNA]</scope>
    <source>
        <strain evidence="3 4">CNY-010</strain>
    </source>
</reference>
<dbReference type="CDD" id="cd01097">
    <property type="entry name" value="Tetrahydromethanopterin_reductase"/>
    <property type="match status" value="1"/>
</dbReference>
<dbReference type="Proteomes" id="UP000267804">
    <property type="component" value="Chromosome"/>
</dbReference>
<name>A0A386WMA5_9ACTN</name>
<dbReference type="Gene3D" id="3.20.20.30">
    <property type="entry name" value="Luciferase-like domain"/>
    <property type="match status" value="1"/>
</dbReference>
<dbReference type="PANTHER" id="PTHR43244">
    <property type="match status" value="1"/>
</dbReference>
<evidence type="ECO:0000313" key="4">
    <source>
        <dbReference type="Proteomes" id="UP000267804"/>
    </source>
</evidence>
<protein>
    <submittedName>
        <fullName evidence="3">LLM class F420-dependent oxidoreductase</fullName>
    </submittedName>
</protein>
<sequence length="342" mass="36780">MRIGTTLAYAADPRSGADDVAAWEQDGLDVVWVSEAYGFDAPTVMGYLAARTSRVHIGSAILPIFSRTPALLAQTAAGLDAMSGGRAILGLGASGPQVIEGWHGVAYDRPLARTREVIEICRRVWRRETLTNDGLYRLPLPPGEGTGLGKPLKILTHPVRDRIPIHVASLGDRNVRMTAEIADGWLPFLYDPRRAGDVWGAALAAGRAKRSADLGPLEVVAGGPLAIGRDVTGLRDLARPLIALYVGGMGAKGRNFYHDLLCRYGYAAEADRIQELYLDGRKAEAAAAVPAELLERTSLIGPESYVRDRVQEYRDAGVTILNVAPLGEDPRRLVAAVADMAR</sequence>
<gene>
    <name evidence="3" type="ORF">CSH63_14035</name>
</gene>
<dbReference type="InterPro" id="IPR036661">
    <property type="entry name" value="Luciferase-like_sf"/>
</dbReference>
<dbReference type="InterPro" id="IPR050564">
    <property type="entry name" value="F420-G6PD/mer"/>
</dbReference>
<evidence type="ECO:0000256" key="1">
    <source>
        <dbReference type="ARBA" id="ARBA00023002"/>
    </source>
</evidence>